<evidence type="ECO:0000313" key="1">
    <source>
        <dbReference type="EMBL" id="OIV91769.1"/>
    </source>
</evidence>
<sequence length="97" mass="11315">MGLLGKLEWVNAYGKKHCRILFWKMKKALKKSGKKQQLKFQYDPSSYALNFDDGCSHFDIRDATKESMEDAKVQDLTDMNKNNNNKTWVLVLLVKTK</sequence>
<dbReference type="Gramene" id="OIV91769">
    <property type="protein sequence ID" value="OIV91769"/>
    <property type="gene ID" value="TanjilG_26622"/>
</dbReference>
<proteinExistence type="predicted"/>
<organism evidence="1 2">
    <name type="scientific">Lupinus angustifolius</name>
    <name type="common">Narrow-leaved blue lupine</name>
    <dbReference type="NCBI Taxonomy" id="3871"/>
    <lineage>
        <taxon>Eukaryota</taxon>
        <taxon>Viridiplantae</taxon>
        <taxon>Streptophyta</taxon>
        <taxon>Embryophyta</taxon>
        <taxon>Tracheophyta</taxon>
        <taxon>Spermatophyta</taxon>
        <taxon>Magnoliopsida</taxon>
        <taxon>eudicotyledons</taxon>
        <taxon>Gunneridae</taxon>
        <taxon>Pentapetalae</taxon>
        <taxon>rosids</taxon>
        <taxon>fabids</taxon>
        <taxon>Fabales</taxon>
        <taxon>Fabaceae</taxon>
        <taxon>Papilionoideae</taxon>
        <taxon>50 kb inversion clade</taxon>
        <taxon>genistoids sensu lato</taxon>
        <taxon>core genistoids</taxon>
        <taxon>Genisteae</taxon>
        <taxon>Lupinus</taxon>
    </lineage>
</organism>
<dbReference type="Proteomes" id="UP000188354">
    <property type="component" value="Chromosome LG19"/>
</dbReference>
<reference evidence="1 2" key="1">
    <citation type="journal article" date="2017" name="Plant Biotechnol. J.">
        <title>A comprehensive draft genome sequence for lupin (Lupinus angustifolius), an emerging health food: insights into plant-microbe interactions and legume evolution.</title>
        <authorList>
            <person name="Hane J.K."/>
            <person name="Ming Y."/>
            <person name="Kamphuis L.G."/>
            <person name="Nelson M.N."/>
            <person name="Garg G."/>
            <person name="Atkins C.A."/>
            <person name="Bayer P.E."/>
            <person name="Bravo A."/>
            <person name="Bringans S."/>
            <person name="Cannon S."/>
            <person name="Edwards D."/>
            <person name="Foley R."/>
            <person name="Gao L.L."/>
            <person name="Harrison M.J."/>
            <person name="Huang W."/>
            <person name="Hurgobin B."/>
            <person name="Li S."/>
            <person name="Liu C.W."/>
            <person name="McGrath A."/>
            <person name="Morahan G."/>
            <person name="Murray J."/>
            <person name="Weller J."/>
            <person name="Jian J."/>
            <person name="Singh K.B."/>
        </authorList>
    </citation>
    <scope>NUCLEOTIDE SEQUENCE [LARGE SCALE GENOMIC DNA]</scope>
    <source>
        <strain evidence="2">cv. Tanjil</strain>
        <tissue evidence="1">Whole plant</tissue>
    </source>
</reference>
<evidence type="ECO:0000313" key="2">
    <source>
        <dbReference type="Proteomes" id="UP000188354"/>
    </source>
</evidence>
<name>A0A4P1QQ19_LUPAN</name>
<dbReference type="PANTHER" id="PTHR34538:SF10">
    <property type="entry name" value="GENOME ASSEMBLY, CHROMOSOME: A06"/>
    <property type="match status" value="1"/>
</dbReference>
<protein>
    <submittedName>
        <fullName evidence="1">Uncharacterized protein</fullName>
    </submittedName>
</protein>
<keyword evidence="2" id="KW-1185">Reference proteome</keyword>
<dbReference type="STRING" id="3871.A0A4P1QQ19"/>
<dbReference type="AlphaFoldDB" id="A0A4P1QQ19"/>
<gene>
    <name evidence="1" type="ORF">TanjilG_26622</name>
</gene>
<dbReference type="EMBL" id="CM007379">
    <property type="protein sequence ID" value="OIV91769.1"/>
    <property type="molecule type" value="Genomic_DNA"/>
</dbReference>
<dbReference type="PANTHER" id="PTHR34538">
    <property type="entry name" value="EXPRESSED PROTEIN"/>
    <property type="match status" value="1"/>
</dbReference>
<accession>A0A4P1QQ19</accession>